<sequence length="72" mass="6900">VVAVHPSVGVTLLALPLVSAAAAAAAAASLVVHSCPASVILLLAVVGARPGSGRVALSLSGRGHVESGGFRH</sequence>
<accession>A0A068WDK6</accession>
<keyword evidence="1" id="KW-0732">Signal</keyword>
<reference evidence="2" key="2">
    <citation type="submission" date="2014-06" db="EMBL/GenBank/DDBJ databases">
        <authorList>
            <person name="Aslett M."/>
        </authorList>
    </citation>
    <scope>NUCLEOTIDE SEQUENCE</scope>
</reference>
<name>A0A068WDK6_ECHGR</name>
<reference evidence="4" key="3">
    <citation type="submission" date="2020-10" db="UniProtKB">
        <authorList>
            <consortium name="WormBaseParasite"/>
        </authorList>
    </citation>
    <scope>IDENTIFICATION</scope>
</reference>
<evidence type="ECO:0000313" key="4">
    <source>
        <dbReference type="WBParaSite" id="EgrG_000035500"/>
    </source>
</evidence>
<organism evidence="2">
    <name type="scientific">Echinococcus granulosus</name>
    <name type="common">Hydatid tapeworm</name>
    <dbReference type="NCBI Taxonomy" id="6210"/>
    <lineage>
        <taxon>Eukaryota</taxon>
        <taxon>Metazoa</taxon>
        <taxon>Spiralia</taxon>
        <taxon>Lophotrochozoa</taxon>
        <taxon>Platyhelminthes</taxon>
        <taxon>Cestoda</taxon>
        <taxon>Eucestoda</taxon>
        <taxon>Cyclophyllidea</taxon>
        <taxon>Taeniidae</taxon>
        <taxon>Echinococcus</taxon>
        <taxon>Echinococcus granulosus group</taxon>
    </lineage>
</organism>
<dbReference type="EMBL" id="LK028578">
    <property type="protein sequence ID" value="CDS18178.1"/>
    <property type="molecule type" value="Genomic_DNA"/>
</dbReference>
<proteinExistence type="predicted"/>
<evidence type="ECO:0000313" key="2">
    <source>
        <dbReference type="EMBL" id="CDS18178.1"/>
    </source>
</evidence>
<dbReference type="WBParaSite" id="EgrG_000035500">
    <property type="protein sequence ID" value="EgrG_000035500"/>
    <property type="gene ID" value="EgrG_000035500"/>
</dbReference>
<gene>
    <name evidence="2" type="ORF">EgrG_000035500</name>
</gene>
<evidence type="ECO:0000256" key="1">
    <source>
        <dbReference type="SAM" id="SignalP"/>
    </source>
</evidence>
<protein>
    <submittedName>
        <fullName evidence="2 4">Expressed protein</fullName>
    </submittedName>
</protein>
<feature type="chain" id="PRO_5035983392" evidence="1">
    <location>
        <begin position="21"/>
        <end position="72"/>
    </location>
</feature>
<dbReference type="Proteomes" id="UP000492820">
    <property type="component" value="Unassembled WGS sequence"/>
</dbReference>
<evidence type="ECO:0000313" key="3">
    <source>
        <dbReference type="Proteomes" id="UP000492820"/>
    </source>
</evidence>
<dbReference type="AlphaFoldDB" id="A0A068WDK6"/>
<feature type="non-terminal residue" evidence="2">
    <location>
        <position position="1"/>
    </location>
</feature>
<feature type="signal peptide" evidence="1">
    <location>
        <begin position="1"/>
        <end position="20"/>
    </location>
</feature>
<reference evidence="2 3" key="1">
    <citation type="journal article" date="2013" name="Nature">
        <title>The genomes of four tapeworm species reveal adaptations to parasitism.</title>
        <authorList>
            <person name="Tsai I.J."/>
            <person name="Zarowiecki M."/>
            <person name="Holroyd N."/>
            <person name="Garciarrubio A."/>
            <person name="Sanchez-Flores A."/>
            <person name="Brooks K.L."/>
            <person name="Tracey A."/>
            <person name="Bobes R.J."/>
            <person name="Fragoso G."/>
            <person name="Sciutto E."/>
            <person name="Aslett M."/>
            <person name="Beasley H."/>
            <person name="Bennett H.M."/>
            <person name="Cai J."/>
            <person name="Camicia F."/>
            <person name="Clark R."/>
            <person name="Cucher M."/>
            <person name="De Silva N."/>
            <person name="Day T.A."/>
            <person name="Deplazes P."/>
            <person name="Estrada K."/>
            <person name="Fernandez C."/>
            <person name="Holland P.W."/>
            <person name="Hou J."/>
            <person name="Hu S."/>
            <person name="Huckvale T."/>
            <person name="Hung S.S."/>
            <person name="Kamenetzky L."/>
            <person name="Keane J.A."/>
            <person name="Kiss F."/>
            <person name="Koziol U."/>
            <person name="Lambert O."/>
            <person name="Liu K."/>
            <person name="Luo X."/>
            <person name="Luo Y."/>
            <person name="Macchiaroli N."/>
            <person name="Nichol S."/>
            <person name="Paps J."/>
            <person name="Parkinson J."/>
            <person name="Pouchkina-Stantcheva N."/>
            <person name="Riddiford N."/>
            <person name="Rosenzvit M."/>
            <person name="Salinas G."/>
            <person name="Wasmuth J.D."/>
            <person name="Zamanian M."/>
            <person name="Zheng Y."/>
            <person name="Cai X."/>
            <person name="Soberon X."/>
            <person name="Olson P.D."/>
            <person name="Laclette J.P."/>
            <person name="Brehm K."/>
            <person name="Berriman M."/>
            <person name="Garciarrubio A."/>
            <person name="Bobes R.J."/>
            <person name="Fragoso G."/>
            <person name="Sanchez-Flores A."/>
            <person name="Estrada K."/>
            <person name="Cevallos M.A."/>
            <person name="Morett E."/>
            <person name="Gonzalez V."/>
            <person name="Portillo T."/>
            <person name="Ochoa-Leyva A."/>
            <person name="Jose M.V."/>
            <person name="Sciutto E."/>
            <person name="Landa A."/>
            <person name="Jimenez L."/>
            <person name="Valdes V."/>
            <person name="Carrero J.C."/>
            <person name="Larralde C."/>
            <person name="Morales-Montor J."/>
            <person name="Limon-Lason J."/>
            <person name="Soberon X."/>
            <person name="Laclette J.P."/>
        </authorList>
    </citation>
    <scope>NUCLEOTIDE SEQUENCE [LARGE SCALE GENOMIC DNA]</scope>
</reference>